<dbReference type="Proteomes" id="UP000277204">
    <property type="component" value="Unassembled WGS sequence"/>
</dbReference>
<dbReference type="AlphaFoldDB" id="A0A183M186"/>
<reference evidence="1 2" key="1">
    <citation type="submission" date="2018-11" db="EMBL/GenBank/DDBJ databases">
        <authorList>
            <consortium name="Pathogen Informatics"/>
        </authorList>
    </citation>
    <scope>NUCLEOTIDE SEQUENCE [LARGE SCALE GENOMIC DNA]</scope>
    <source>
        <strain evidence="1 2">Zambia</strain>
    </source>
</reference>
<name>A0A183M186_9TREM</name>
<proteinExistence type="predicted"/>
<evidence type="ECO:0000313" key="1">
    <source>
        <dbReference type="EMBL" id="VDO87829.1"/>
    </source>
</evidence>
<keyword evidence="2" id="KW-1185">Reference proteome</keyword>
<evidence type="ECO:0000313" key="2">
    <source>
        <dbReference type="Proteomes" id="UP000277204"/>
    </source>
</evidence>
<protein>
    <submittedName>
        <fullName evidence="1">Uncharacterized protein</fullName>
    </submittedName>
</protein>
<organism evidence="1 2">
    <name type="scientific">Schistosoma margrebowiei</name>
    <dbReference type="NCBI Taxonomy" id="48269"/>
    <lineage>
        <taxon>Eukaryota</taxon>
        <taxon>Metazoa</taxon>
        <taxon>Spiralia</taxon>
        <taxon>Lophotrochozoa</taxon>
        <taxon>Platyhelminthes</taxon>
        <taxon>Trematoda</taxon>
        <taxon>Digenea</taxon>
        <taxon>Strigeidida</taxon>
        <taxon>Schistosomatoidea</taxon>
        <taxon>Schistosomatidae</taxon>
        <taxon>Schistosoma</taxon>
    </lineage>
</organism>
<accession>A0A183M186</accession>
<dbReference type="EMBL" id="UZAI01004794">
    <property type="protein sequence ID" value="VDO87829.1"/>
    <property type="molecule type" value="Genomic_DNA"/>
</dbReference>
<sequence>MQQDDSDFADNLALLTHKQQQMQKTTSVAAASAAVGSMVDEHGGSHADVKVRIVKARASYLQMKNIWNSKQLPTDIKF</sequence>
<gene>
    <name evidence="1" type="ORF">SMRZ_LOCUS9811</name>
</gene>